<accession>A0A8X6WTL9</accession>
<organism evidence="2 3">
    <name type="scientific">Trichonephila inaurata madagascariensis</name>
    <dbReference type="NCBI Taxonomy" id="2747483"/>
    <lineage>
        <taxon>Eukaryota</taxon>
        <taxon>Metazoa</taxon>
        <taxon>Ecdysozoa</taxon>
        <taxon>Arthropoda</taxon>
        <taxon>Chelicerata</taxon>
        <taxon>Arachnida</taxon>
        <taxon>Araneae</taxon>
        <taxon>Araneomorphae</taxon>
        <taxon>Entelegynae</taxon>
        <taxon>Araneoidea</taxon>
        <taxon>Nephilidae</taxon>
        <taxon>Trichonephila</taxon>
        <taxon>Trichonephila inaurata</taxon>
    </lineage>
</organism>
<keyword evidence="1" id="KW-0812">Transmembrane</keyword>
<keyword evidence="1" id="KW-1133">Transmembrane helix</keyword>
<feature type="transmembrane region" description="Helical" evidence="1">
    <location>
        <begin position="26"/>
        <end position="45"/>
    </location>
</feature>
<feature type="transmembrane region" description="Helical" evidence="1">
    <location>
        <begin position="54"/>
        <end position="74"/>
    </location>
</feature>
<evidence type="ECO:0000256" key="1">
    <source>
        <dbReference type="SAM" id="Phobius"/>
    </source>
</evidence>
<proteinExistence type="predicted"/>
<sequence>MVVISVKSEEAMTAVPSSTSSLPYDEYYLCVLSSLLMVPILAIVLSKVQEPKKLTIVLFTLLIIFFIAEMASFYGMSTFDNASKGVFTHEICAYIHGMNMVASVVLFLICCSLFLDF</sequence>
<keyword evidence="3" id="KW-1185">Reference proteome</keyword>
<dbReference type="Proteomes" id="UP000886998">
    <property type="component" value="Unassembled WGS sequence"/>
</dbReference>
<name>A0A8X6WTL9_9ARAC</name>
<dbReference type="AlphaFoldDB" id="A0A8X6WTL9"/>
<evidence type="ECO:0000313" key="2">
    <source>
        <dbReference type="EMBL" id="GFY40347.1"/>
    </source>
</evidence>
<gene>
    <name evidence="2" type="ORF">TNIN_203492</name>
</gene>
<reference evidence="2" key="1">
    <citation type="submission" date="2020-08" db="EMBL/GenBank/DDBJ databases">
        <title>Multicomponent nature underlies the extraordinary mechanical properties of spider dragline silk.</title>
        <authorList>
            <person name="Kono N."/>
            <person name="Nakamura H."/>
            <person name="Mori M."/>
            <person name="Yoshida Y."/>
            <person name="Ohtoshi R."/>
            <person name="Malay A.D."/>
            <person name="Moran D.A.P."/>
            <person name="Tomita M."/>
            <person name="Numata K."/>
            <person name="Arakawa K."/>
        </authorList>
    </citation>
    <scope>NUCLEOTIDE SEQUENCE</scope>
</reference>
<feature type="transmembrane region" description="Helical" evidence="1">
    <location>
        <begin position="94"/>
        <end position="115"/>
    </location>
</feature>
<keyword evidence="1" id="KW-0472">Membrane</keyword>
<evidence type="ECO:0000313" key="3">
    <source>
        <dbReference type="Proteomes" id="UP000886998"/>
    </source>
</evidence>
<protein>
    <submittedName>
        <fullName evidence="2">Uncharacterized protein</fullName>
    </submittedName>
</protein>
<comment type="caution">
    <text evidence="2">The sequence shown here is derived from an EMBL/GenBank/DDBJ whole genome shotgun (WGS) entry which is preliminary data.</text>
</comment>
<dbReference type="EMBL" id="BMAV01001859">
    <property type="protein sequence ID" value="GFY40347.1"/>
    <property type="molecule type" value="Genomic_DNA"/>
</dbReference>